<dbReference type="AlphaFoldDB" id="A0A7X5UDM6"/>
<sequence length="284" mass="30803">MNKYPLRVVAIAMMAAFSTPSQAAALKAGETLWQGSFLYSDDLHYFAAMQSDGNLVVYRNNGTNSAVWSTNTAGLGANRAVMQSDGNLVLYTPDHRAVWQTGSHGQGHFFTVTEHGQAMVLAIVPTWNSDSGMSGVSNNTPMIFGNGTALNKGQNYTHANGHTLIFQADGNLVLYRHGVAIWASHTWRASSAHIDNGLHVTGGKKRNFHAGSLPAPKYGPSTSLIRSLGFLALASNGNLTTYGVREIWTASEYDRRPAKHPGHPPCAAPTWCIPSSFDIWRLRF</sequence>
<accession>A0A7X5UDM6</accession>
<dbReference type="Proteomes" id="UP000490980">
    <property type="component" value="Unassembled WGS sequence"/>
</dbReference>
<dbReference type="PROSITE" id="PS50927">
    <property type="entry name" value="BULB_LECTIN"/>
    <property type="match status" value="1"/>
</dbReference>
<dbReference type="SMART" id="SM00108">
    <property type="entry name" value="B_lectin"/>
    <property type="match status" value="1"/>
</dbReference>
<evidence type="ECO:0000313" key="4">
    <source>
        <dbReference type="Proteomes" id="UP000490980"/>
    </source>
</evidence>
<evidence type="ECO:0000256" key="1">
    <source>
        <dbReference type="SAM" id="SignalP"/>
    </source>
</evidence>
<comment type="caution">
    <text evidence="3">The sequence shown here is derived from an EMBL/GenBank/DDBJ whole genome shotgun (WGS) entry which is preliminary data.</text>
</comment>
<organism evidence="3 4">
    <name type="scientific">Luteibacter anthropi</name>
    <dbReference type="NCBI Taxonomy" id="564369"/>
    <lineage>
        <taxon>Bacteria</taxon>
        <taxon>Pseudomonadati</taxon>
        <taxon>Pseudomonadota</taxon>
        <taxon>Gammaproteobacteria</taxon>
        <taxon>Lysobacterales</taxon>
        <taxon>Rhodanobacteraceae</taxon>
        <taxon>Luteibacter</taxon>
    </lineage>
</organism>
<dbReference type="SUPFAM" id="SSF51110">
    <property type="entry name" value="alpha-D-mannose-specific plant lectins"/>
    <property type="match status" value="2"/>
</dbReference>
<feature type="chain" id="PRO_5030618355" description="Bulb-type lectin domain-containing protein" evidence="1">
    <location>
        <begin position="24"/>
        <end position="284"/>
    </location>
</feature>
<dbReference type="EMBL" id="JAARLZ010000013">
    <property type="protein sequence ID" value="NII08563.1"/>
    <property type="molecule type" value="Genomic_DNA"/>
</dbReference>
<evidence type="ECO:0000313" key="3">
    <source>
        <dbReference type="EMBL" id="NII08563.1"/>
    </source>
</evidence>
<name>A0A7X5UDM6_9GAMM</name>
<keyword evidence="4" id="KW-1185">Reference proteome</keyword>
<dbReference type="InterPro" id="IPR036426">
    <property type="entry name" value="Bulb-type_lectin_dom_sf"/>
</dbReference>
<feature type="domain" description="Bulb-type lectin" evidence="2">
    <location>
        <begin position="23"/>
        <end position="134"/>
    </location>
</feature>
<dbReference type="RefSeq" id="WP_166951606.1">
    <property type="nucleotide sequence ID" value="NZ_JAARLZ010000013.1"/>
</dbReference>
<reference evidence="3 4" key="1">
    <citation type="submission" date="2020-03" db="EMBL/GenBank/DDBJ databases">
        <authorList>
            <person name="Lai Q."/>
        </authorList>
    </citation>
    <scope>NUCLEOTIDE SEQUENCE [LARGE SCALE GENOMIC DNA]</scope>
    <source>
        <strain evidence="3 4">CCUG 25036</strain>
    </source>
</reference>
<keyword evidence="1" id="KW-0732">Signal</keyword>
<protein>
    <recommendedName>
        <fullName evidence="2">Bulb-type lectin domain-containing protein</fullName>
    </recommendedName>
</protein>
<gene>
    <name evidence="3" type="ORF">HBF25_19440</name>
</gene>
<proteinExistence type="predicted"/>
<feature type="signal peptide" evidence="1">
    <location>
        <begin position="1"/>
        <end position="23"/>
    </location>
</feature>
<dbReference type="Gene3D" id="2.90.10.10">
    <property type="entry name" value="Bulb-type lectin domain"/>
    <property type="match status" value="3"/>
</dbReference>
<dbReference type="InterPro" id="IPR001480">
    <property type="entry name" value="Bulb-type_lectin_dom"/>
</dbReference>
<evidence type="ECO:0000259" key="2">
    <source>
        <dbReference type="PROSITE" id="PS50927"/>
    </source>
</evidence>